<evidence type="ECO:0000313" key="3">
    <source>
        <dbReference type="Proteomes" id="UP000594263"/>
    </source>
</evidence>
<dbReference type="PANTHER" id="PTHR31964">
    <property type="entry name" value="ADENINE NUCLEOTIDE ALPHA HYDROLASES-LIKE SUPERFAMILY PROTEIN"/>
    <property type="match status" value="1"/>
</dbReference>
<dbReference type="PRINTS" id="PR01438">
    <property type="entry name" value="UNVRSLSTRESS"/>
</dbReference>
<dbReference type="InterPro" id="IPR014729">
    <property type="entry name" value="Rossmann-like_a/b/a_fold"/>
</dbReference>
<dbReference type="Proteomes" id="UP000594263">
    <property type="component" value="Unplaced"/>
</dbReference>
<feature type="domain" description="UspA" evidence="1">
    <location>
        <begin position="8"/>
        <end position="157"/>
    </location>
</feature>
<reference evidence="2" key="1">
    <citation type="submission" date="2021-01" db="UniProtKB">
        <authorList>
            <consortium name="EnsemblPlants"/>
        </authorList>
    </citation>
    <scope>IDENTIFICATION</scope>
</reference>
<sequence length="167" mass="18435">MAEVGEKRRKIMVAVDEGEESMYALSWCLKNVVCGESKDTVLLLYVKPPRAVFTSLDGSGYLFSADILATMERYGNEVAQCVLDKAKRVCEEYRNVKVETKVENGDPRDMICEMAHKLNVDVLVMGSHGYGMIKRAFLGSVSNHCAQNVKCPVLIVKKPASSPAAEN</sequence>
<name>A0A7N1A8B7_KALFE</name>
<dbReference type="InterPro" id="IPR006016">
    <property type="entry name" value="UspA"/>
</dbReference>
<dbReference type="InterPro" id="IPR006015">
    <property type="entry name" value="Universal_stress_UspA"/>
</dbReference>
<keyword evidence="3" id="KW-1185">Reference proteome</keyword>
<proteinExistence type="predicted"/>
<dbReference type="Gene3D" id="3.40.50.620">
    <property type="entry name" value="HUPs"/>
    <property type="match status" value="1"/>
</dbReference>
<dbReference type="CDD" id="cd23659">
    <property type="entry name" value="USP_At3g01520-like"/>
    <property type="match status" value="1"/>
</dbReference>
<organism evidence="2 3">
    <name type="scientific">Kalanchoe fedtschenkoi</name>
    <name type="common">Lavender scallops</name>
    <name type="synonym">South American air plant</name>
    <dbReference type="NCBI Taxonomy" id="63787"/>
    <lineage>
        <taxon>Eukaryota</taxon>
        <taxon>Viridiplantae</taxon>
        <taxon>Streptophyta</taxon>
        <taxon>Embryophyta</taxon>
        <taxon>Tracheophyta</taxon>
        <taxon>Spermatophyta</taxon>
        <taxon>Magnoliopsida</taxon>
        <taxon>eudicotyledons</taxon>
        <taxon>Gunneridae</taxon>
        <taxon>Pentapetalae</taxon>
        <taxon>Saxifragales</taxon>
        <taxon>Crassulaceae</taxon>
        <taxon>Kalanchoe</taxon>
    </lineage>
</organism>
<evidence type="ECO:0000313" key="2">
    <source>
        <dbReference type="EnsemblPlants" id="Kaladp1314s0009.1.v1.1"/>
    </source>
</evidence>
<dbReference type="OMA" id="HNCPCTV"/>
<dbReference type="AlphaFoldDB" id="A0A7N1A8B7"/>
<dbReference type="SUPFAM" id="SSF52402">
    <property type="entry name" value="Adenine nucleotide alpha hydrolases-like"/>
    <property type="match status" value="1"/>
</dbReference>
<dbReference type="Gramene" id="Kaladp1314s0009.1.v1.1">
    <property type="protein sequence ID" value="Kaladp1314s0009.1.v1.1"/>
    <property type="gene ID" value="Kaladp1314s0009.v1.1"/>
</dbReference>
<dbReference type="Pfam" id="PF00582">
    <property type="entry name" value="Usp"/>
    <property type="match status" value="1"/>
</dbReference>
<protein>
    <recommendedName>
        <fullName evidence="1">UspA domain-containing protein</fullName>
    </recommendedName>
</protein>
<evidence type="ECO:0000259" key="1">
    <source>
        <dbReference type="Pfam" id="PF00582"/>
    </source>
</evidence>
<accession>A0A7N1A8B7</accession>
<dbReference type="PANTHER" id="PTHR31964:SF125">
    <property type="entry name" value="OS05G0357525 PROTEIN"/>
    <property type="match status" value="1"/>
</dbReference>
<dbReference type="EnsemblPlants" id="Kaladp1314s0009.1.v1.1">
    <property type="protein sequence ID" value="Kaladp1314s0009.1.v1.1"/>
    <property type="gene ID" value="Kaladp1314s0009.v1.1"/>
</dbReference>